<evidence type="ECO:0000313" key="5">
    <source>
        <dbReference type="Proteomes" id="UP000682111"/>
    </source>
</evidence>
<keyword evidence="5" id="KW-1185">Reference proteome</keyword>
<sequence length="217" mass="22648">MKNERLQANILSVKIISNISPDMAKELELKPYHKSLGLITADTDDVTYTALDEATKAADVEVVYAKSLYAGSANASTKLAGEIIGILAGPSPAEVRSGLNAAVDFIENGAHFISANDDNSISYFAHCVSRTGSYLSQVAGIKEGEALAYLIAPPLEAMYGLDAALKAANVTIAAFYGPPSETNFGGGLLTGSQSACKAACDAFAEAVQFVAENPTNY</sequence>
<dbReference type="InterPro" id="IPR030983">
    <property type="entry name" value="EutL"/>
</dbReference>
<dbReference type="CDD" id="cd07049">
    <property type="entry name" value="BMC_EutL_repeat1"/>
    <property type="match status" value="1"/>
</dbReference>
<dbReference type="Proteomes" id="UP000682111">
    <property type="component" value="Unassembled WGS sequence"/>
</dbReference>
<dbReference type="InterPro" id="IPR037233">
    <property type="entry name" value="CcmK-like_sf"/>
</dbReference>
<comment type="subcellular location">
    <subcellularLocation>
        <location evidence="1">Bacterial microcompartment</location>
    </subcellularLocation>
</comment>
<gene>
    <name evidence="4" type="primary">eutL</name>
    <name evidence="4" type="ORF">J27TS8_39530</name>
</gene>
<dbReference type="GO" id="GO:0031469">
    <property type="term" value="C:bacterial microcompartment"/>
    <property type="evidence" value="ECO:0007669"/>
    <property type="project" value="UniProtKB-SubCell"/>
</dbReference>
<dbReference type="InterPro" id="IPR000249">
    <property type="entry name" value="BMC_dom"/>
</dbReference>
<dbReference type="Pfam" id="PF00936">
    <property type="entry name" value="BMC"/>
    <property type="match status" value="1"/>
</dbReference>
<dbReference type="PROSITE" id="PS51931">
    <property type="entry name" value="BMC_CP"/>
    <property type="match status" value="2"/>
</dbReference>
<feature type="domain" description="BMC circularly permuted" evidence="3">
    <location>
        <begin position="112"/>
        <end position="217"/>
    </location>
</feature>
<dbReference type="GO" id="GO:0005198">
    <property type="term" value="F:structural molecule activity"/>
    <property type="evidence" value="ECO:0007669"/>
    <property type="project" value="InterPro"/>
</dbReference>
<keyword evidence="2" id="KW-1283">Bacterial microcompartment</keyword>
<reference evidence="4" key="1">
    <citation type="submission" date="2021-03" db="EMBL/GenBank/DDBJ databases">
        <title>Antimicrobial resistance genes in bacteria isolated from Japanese honey, and their potential for conferring macrolide and lincosamide resistance in the American foulbrood pathogen Paenibacillus larvae.</title>
        <authorList>
            <person name="Okamoto M."/>
            <person name="Kumagai M."/>
            <person name="Kanamori H."/>
            <person name="Takamatsu D."/>
        </authorList>
    </citation>
    <scope>NUCLEOTIDE SEQUENCE</scope>
    <source>
        <strain evidence="4">J27TS8</strain>
    </source>
</reference>
<dbReference type="InterPro" id="IPR044870">
    <property type="entry name" value="BMC_CP"/>
</dbReference>
<evidence type="ECO:0000313" key="4">
    <source>
        <dbReference type="EMBL" id="GIN63960.1"/>
    </source>
</evidence>
<dbReference type="CDD" id="cd07050">
    <property type="entry name" value="BMC_EutL_repeat2"/>
    <property type="match status" value="1"/>
</dbReference>
<evidence type="ECO:0000256" key="2">
    <source>
        <dbReference type="ARBA" id="ARBA00024446"/>
    </source>
</evidence>
<dbReference type="EMBL" id="BORC01000009">
    <property type="protein sequence ID" value="GIN63960.1"/>
    <property type="molecule type" value="Genomic_DNA"/>
</dbReference>
<accession>A0A919WKV4</accession>
<dbReference type="NCBIfam" id="TIGR04502">
    <property type="entry name" value="microcomp_EutL"/>
    <property type="match status" value="1"/>
</dbReference>
<dbReference type="RefSeq" id="WP_212934316.1">
    <property type="nucleotide sequence ID" value="NZ_BORC01000009.1"/>
</dbReference>
<dbReference type="Gene3D" id="3.30.70.1710">
    <property type="match status" value="2"/>
</dbReference>
<evidence type="ECO:0000256" key="1">
    <source>
        <dbReference type="ARBA" id="ARBA00024322"/>
    </source>
</evidence>
<organism evidence="4 5">
    <name type="scientific">Robertmurraya siralis</name>
    <dbReference type="NCBI Taxonomy" id="77777"/>
    <lineage>
        <taxon>Bacteria</taxon>
        <taxon>Bacillati</taxon>
        <taxon>Bacillota</taxon>
        <taxon>Bacilli</taxon>
        <taxon>Bacillales</taxon>
        <taxon>Bacillaceae</taxon>
        <taxon>Robertmurraya</taxon>
    </lineage>
</organism>
<dbReference type="SUPFAM" id="SSF143414">
    <property type="entry name" value="CcmK-like"/>
    <property type="match status" value="2"/>
</dbReference>
<dbReference type="AlphaFoldDB" id="A0A919WKV4"/>
<dbReference type="InterPro" id="IPR009193">
    <property type="entry name" value="EutL_PduB"/>
</dbReference>
<name>A0A919WKV4_9BACI</name>
<comment type="caution">
    <text evidence="4">The sequence shown here is derived from an EMBL/GenBank/DDBJ whole genome shotgun (WGS) entry which is preliminary data.</text>
</comment>
<dbReference type="PIRSF" id="PIRSF012290">
    <property type="entry name" value="EutL_PduB"/>
    <property type="match status" value="1"/>
</dbReference>
<protein>
    <submittedName>
        <fullName evidence="4">Microcompartment protein EutL</fullName>
    </submittedName>
</protein>
<feature type="domain" description="BMC circularly permuted" evidence="3">
    <location>
        <begin position="1"/>
        <end position="111"/>
    </location>
</feature>
<dbReference type="SMART" id="SM00877">
    <property type="entry name" value="BMC"/>
    <property type="match status" value="2"/>
</dbReference>
<proteinExistence type="predicted"/>
<evidence type="ECO:0000259" key="3">
    <source>
        <dbReference type="PROSITE" id="PS51931"/>
    </source>
</evidence>
<dbReference type="NCBIfam" id="NF011934">
    <property type="entry name" value="PRK15405.1"/>
    <property type="match status" value="1"/>
</dbReference>